<feature type="domain" description="HTH marR-type" evidence="4">
    <location>
        <begin position="21"/>
        <end position="153"/>
    </location>
</feature>
<dbReference type="SUPFAM" id="SSF46785">
    <property type="entry name" value="Winged helix' DNA-binding domain"/>
    <property type="match status" value="1"/>
</dbReference>
<proteinExistence type="predicted"/>
<dbReference type="GO" id="GO:0003677">
    <property type="term" value="F:DNA binding"/>
    <property type="evidence" value="ECO:0007669"/>
    <property type="project" value="UniProtKB-KW"/>
</dbReference>
<evidence type="ECO:0000313" key="5">
    <source>
        <dbReference type="EMBL" id="EYD70927.1"/>
    </source>
</evidence>
<dbReference type="EMBL" id="APGJ01000007">
    <property type="protein sequence ID" value="EYD70927.1"/>
    <property type="molecule type" value="Genomic_DNA"/>
</dbReference>
<dbReference type="eggNOG" id="COG1846">
    <property type="taxonomic scope" value="Bacteria"/>
</dbReference>
<dbReference type="RefSeq" id="WP_017927021.1">
    <property type="nucleotide sequence ID" value="NZ_KB822995.1"/>
</dbReference>
<dbReference type="Gene3D" id="1.10.10.10">
    <property type="entry name" value="Winged helix-like DNA-binding domain superfamily/Winged helix DNA-binding domain"/>
    <property type="match status" value="1"/>
</dbReference>
<dbReference type="GO" id="GO:0003700">
    <property type="term" value="F:DNA-binding transcription factor activity"/>
    <property type="evidence" value="ECO:0007669"/>
    <property type="project" value="InterPro"/>
</dbReference>
<evidence type="ECO:0000256" key="1">
    <source>
        <dbReference type="ARBA" id="ARBA00023015"/>
    </source>
</evidence>
<reference evidence="5 6" key="1">
    <citation type="submission" date="2013-03" db="EMBL/GenBank/DDBJ databases">
        <authorList>
            <person name="Fiebig A."/>
            <person name="Goeker M."/>
            <person name="Klenk H.-P.P."/>
        </authorList>
    </citation>
    <scope>NUCLEOTIDE SEQUENCE [LARGE SCALE GENOMIC DNA]</scope>
    <source>
        <strain evidence="5 6">DSM 17492</strain>
    </source>
</reference>
<dbReference type="InterPro" id="IPR036390">
    <property type="entry name" value="WH_DNA-bd_sf"/>
</dbReference>
<dbReference type="InterPro" id="IPR036388">
    <property type="entry name" value="WH-like_DNA-bd_sf"/>
</dbReference>
<dbReference type="PANTHER" id="PTHR42756">
    <property type="entry name" value="TRANSCRIPTIONAL REGULATOR, MARR"/>
    <property type="match status" value="1"/>
</dbReference>
<keyword evidence="3" id="KW-0804">Transcription</keyword>
<gene>
    <name evidence="5" type="ORF">Lokhon_02571</name>
</gene>
<evidence type="ECO:0000313" key="6">
    <source>
        <dbReference type="Proteomes" id="UP000025047"/>
    </source>
</evidence>
<evidence type="ECO:0000259" key="4">
    <source>
        <dbReference type="PROSITE" id="PS50995"/>
    </source>
</evidence>
<dbReference type="HOGENOM" id="CLU_1516127_0_0_5"/>
<dbReference type="PROSITE" id="PS01117">
    <property type="entry name" value="HTH_MARR_1"/>
    <property type="match status" value="1"/>
</dbReference>
<protein>
    <recommendedName>
        <fullName evidence="4">HTH marR-type domain-containing protein</fullName>
    </recommendedName>
</protein>
<keyword evidence="6" id="KW-1185">Reference proteome</keyword>
<dbReference type="PATRIC" id="fig|1122180.6.peg.2555"/>
<keyword evidence="2" id="KW-0238">DNA-binding</keyword>
<dbReference type="PANTHER" id="PTHR42756:SF1">
    <property type="entry name" value="TRANSCRIPTIONAL REPRESSOR OF EMRAB OPERON"/>
    <property type="match status" value="1"/>
</dbReference>
<organism evidence="5 6">
    <name type="scientific">Limimaricola hongkongensis DSM 17492</name>
    <dbReference type="NCBI Taxonomy" id="1122180"/>
    <lineage>
        <taxon>Bacteria</taxon>
        <taxon>Pseudomonadati</taxon>
        <taxon>Pseudomonadota</taxon>
        <taxon>Alphaproteobacteria</taxon>
        <taxon>Rhodobacterales</taxon>
        <taxon>Paracoccaceae</taxon>
        <taxon>Limimaricola</taxon>
    </lineage>
</organism>
<evidence type="ECO:0000256" key="2">
    <source>
        <dbReference type="ARBA" id="ARBA00023125"/>
    </source>
</evidence>
<dbReference type="Proteomes" id="UP000025047">
    <property type="component" value="Unassembled WGS sequence"/>
</dbReference>
<dbReference type="Pfam" id="PF12802">
    <property type="entry name" value="MarR_2"/>
    <property type="match status" value="1"/>
</dbReference>
<name>A0A017H8V9_9RHOB</name>
<dbReference type="AlphaFoldDB" id="A0A017H8V9"/>
<comment type="caution">
    <text evidence="5">The sequence shown here is derived from an EMBL/GenBank/DDBJ whole genome shotgun (WGS) entry which is preliminary data.</text>
</comment>
<dbReference type="SMART" id="SM00347">
    <property type="entry name" value="HTH_MARR"/>
    <property type="match status" value="1"/>
</dbReference>
<dbReference type="InterPro" id="IPR023187">
    <property type="entry name" value="Tscrpt_reg_MarR-type_CS"/>
</dbReference>
<evidence type="ECO:0000256" key="3">
    <source>
        <dbReference type="ARBA" id="ARBA00023163"/>
    </source>
</evidence>
<dbReference type="STRING" id="1122180.Lokhon_02571"/>
<sequence length="177" mass="19485">MALIDDPQRMADRLRALAELEQRLSFRISRLSKLLDTHAARQLAVHGTGLTSYRILMVLGIFHETTAADLSRLMVIDRAQISRSVSDLLGQGLLEQRPDGANRRRKLLRLTAAGEAALGTFEPGLLERQKVFEELLDEDELRGLNAAVDKITRHLAETLETPDAAPVSGRTAGGAPR</sequence>
<keyword evidence="1" id="KW-0805">Transcription regulation</keyword>
<dbReference type="InterPro" id="IPR000835">
    <property type="entry name" value="HTH_MarR-typ"/>
</dbReference>
<dbReference type="PROSITE" id="PS50995">
    <property type="entry name" value="HTH_MARR_2"/>
    <property type="match status" value="1"/>
</dbReference>
<accession>A0A017H8V9</accession>